<evidence type="ECO:0000313" key="1">
    <source>
        <dbReference type="EMBL" id="OGF41481.1"/>
    </source>
</evidence>
<evidence type="ECO:0000313" key="2">
    <source>
        <dbReference type="Proteomes" id="UP000177579"/>
    </source>
</evidence>
<protein>
    <submittedName>
        <fullName evidence="1">Uncharacterized protein</fullName>
    </submittedName>
</protein>
<comment type="caution">
    <text evidence="1">The sequence shown here is derived from an EMBL/GenBank/DDBJ whole genome shotgun (WGS) entry which is preliminary data.</text>
</comment>
<proteinExistence type="predicted"/>
<dbReference type="AlphaFoldDB" id="A0A1F5TSB4"/>
<reference evidence="1 2" key="1">
    <citation type="journal article" date="2016" name="Nat. Commun.">
        <title>Thousands of microbial genomes shed light on interconnected biogeochemical processes in an aquifer system.</title>
        <authorList>
            <person name="Anantharaman K."/>
            <person name="Brown C.T."/>
            <person name="Hug L.A."/>
            <person name="Sharon I."/>
            <person name="Castelle C.J."/>
            <person name="Probst A.J."/>
            <person name="Thomas B.C."/>
            <person name="Singh A."/>
            <person name="Wilkins M.J."/>
            <person name="Karaoz U."/>
            <person name="Brodie E.L."/>
            <person name="Williams K.H."/>
            <person name="Hubbard S.S."/>
            <person name="Banfield J.F."/>
        </authorList>
    </citation>
    <scope>NUCLEOTIDE SEQUENCE [LARGE SCALE GENOMIC DNA]</scope>
</reference>
<organism evidence="1 2">
    <name type="scientific">Candidatus Falkowbacteria bacterium RIFOXYD2_FULL_34_120</name>
    <dbReference type="NCBI Taxonomy" id="1798007"/>
    <lineage>
        <taxon>Bacteria</taxon>
        <taxon>Candidatus Falkowiibacteriota</taxon>
    </lineage>
</organism>
<dbReference type="EMBL" id="MFGO01000008">
    <property type="protein sequence ID" value="OGF41481.1"/>
    <property type="molecule type" value="Genomic_DNA"/>
</dbReference>
<sequence>MINYLQQFKELPAGVKRNISSPDVMKEVEILEKEYGISLATLIMRVMVKNIKFVDLVRYFIFEENFNIEKAEKLVEELREKVFKNSLVYLGVEQSVSPEIDEIEIGGREALDEKLNIIEINEEEALTPKKKEAESAVQGSDFFFSPEDEEEVKNLAQALQHTDKREDHKSNLKNQVLNIMNQMNISFSSDDVKARCEKAINTYLRGVRNKIDTRQTLARAVHLGGVGLQEEEIDKIFSISDKVKFSETHDYTLLKHDKKDEYEKEKLKNIGARDAAYDFSKLAEKSKDQKVKLKVDGQELKVYKTENQKKLVTPEEAVEIRDKTNNNDKAEQVQVKNIEILNSVKKETDKQEDLSPREKIALQPTNEPRIEISPVSEHSEMVGGGNIASVRKMSAGDGKVKMEDVKFVPKLLGPIEELKEIDLVNFRRLDSDPNKAIFKINNKIKFLEEESFAKRLAGIKAWRQSKINTLYLNMGRESINIQKPIEDIINIRKNNNQEYLTIEEFSAVMDLNKGLRF</sequence>
<gene>
    <name evidence="1" type="ORF">A2531_02205</name>
</gene>
<accession>A0A1F5TSB4</accession>
<name>A0A1F5TSB4_9BACT</name>
<dbReference type="Proteomes" id="UP000177579">
    <property type="component" value="Unassembled WGS sequence"/>
</dbReference>